<feature type="transmembrane region" description="Helical" evidence="15">
    <location>
        <begin position="24"/>
        <end position="42"/>
    </location>
</feature>
<evidence type="ECO:0000256" key="13">
    <source>
        <dbReference type="ARBA" id="ARBA00024209"/>
    </source>
</evidence>
<dbReference type="InterPro" id="IPR044600">
    <property type="entry name" value="ATL1/ATL16-like"/>
</dbReference>
<evidence type="ECO:0000256" key="4">
    <source>
        <dbReference type="ARBA" id="ARBA00012483"/>
    </source>
</evidence>
<dbReference type="STRING" id="93759.A0A1R3J979"/>
<dbReference type="PROSITE" id="PS50089">
    <property type="entry name" value="ZF_RING_2"/>
    <property type="match status" value="1"/>
</dbReference>
<dbReference type="GO" id="GO:0008270">
    <property type="term" value="F:zinc ion binding"/>
    <property type="evidence" value="ECO:0007669"/>
    <property type="project" value="UniProtKB-KW"/>
</dbReference>
<evidence type="ECO:0000256" key="14">
    <source>
        <dbReference type="PROSITE-ProRule" id="PRU00175"/>
    </source>
</evidence>
<dbReference type="CDD" id="cd16461">
    <property type="entry name" value="RING-H2_EL5-like"/>
    <property type="match status" value="1"/>
</dbReference>
<keyword evidence="6 15" id="KW-0812">Transmembrane</keyword>
<dbReference type="EC" id="2.3.2.27" evidence="4"/>
<comment type="pathway">
    <text evidence="3">Protein modification; protein ubiquitination.</text>
</comment>
<comment type="subcellular location">
    <subcellularLocation>
        <location evidence="2">Membrane</location>
        <topology evidence="2">Single-pass membrane protein</topology>
    </subcellularLocation>
</comment>
<keyword evidence="7" id="KW-0479">Metal-binding</keyword>
<evidence type="ECO:0000256" key="10">
    <source>
        <dbReference type="ARBA" id="ARBA00022833"/>
    </source>
</evidence>
<dbReference type="PANTHER" id="PTHR46913">
    <property type="entry name" value="RING-H2 FINGER PROTEIN ATL16"/>
    <property type="match status" value="1"/>
</dbReference>
<name>A0A1R3J979_9ROSI</name>
<dbReference type="OrthoDB" id="9984778at2759"/>
<feature type="domain" description="RING-type" evidence="16">
    <location>
        <begin position="106"/>
        <end position="148"/>
    </location>
</feature>
<evidence type="ECO:0000256" key="7">
    <source>
        <dbReference type="ARBA" id="ARBA00022723"/>
    </source>
</evidence>
<evidence type="ECO:0000256" key="11">
    <source>
        <dbReference type="ARBA" id="ARBA00022989"/>
    </source>
</evidence>
<organism evidence="17 18">
    <name type="scientific">Corchorus olitorius</name>
    <dbReference type="NCBI Taxonomy" id="93759"/>
    <lineage>
        <taxon>Eukaryota</taxon>
        <taxon>Viridiplantae</taxon>
        <taxon>Streptophyta</taxon>
        <taxon>Embryophyta</taxon>
        <taxon>Tracheophyta</taxon>
        <taxon>Spermatophyta</taxon>
        <taxon>Magnoliopsida</taxon>
        <taxon>eudicotyledons</taxon>
        <taxon>Gunneridae</taxon>
        <taxon>Pentapetalae</taxon>
        <taxon>rosids</taxon>
        <taxon>malvids</taxon>
        <taxon>Malvales</taxon>
        <taxon>Malvaceae</taxon>
        <taxon>Grewioideae</taxon>
        <taxon>Apeibeae</taxon>
        <taxon>Corchorus</taxon>
    </lineage>
</organism>
<dbReference type="AlphaFoldDB" id="A0A1R3J979"/>
<comment type="catalytic activity">
    <reaction evidence="1">
        <text>S-ubiquitinyl-[E2 ubiquitin-conjugating enzyme]-L-cysteine + [acceptor protein]-L-lysine = [E2 ubiquitin-conjugating enzyme]-L-cysteine + N(6)-ubiquitinyl-[acceptor protein]-L-lysine.</text>
        <dbReference type="EC" id="2.3.2.27"/>
    </reaction>
</comment>
<evidence type="ECO:0000313" key="18">
    <source>
        <dbReference type="Proteomes" id="UP000187203"/>
    </source>
</evidence>
<dbReference type="GO" id="GO:0016020">
    <property type="term" value="C:membrane"/>
    <property type="evidence" value="ECO:0007669"/>
    <property type="project" value="UniProtKB-SubCell"/>
</dbReference>
<sequence>MLPPSPSKAPPSSSTDSTPTPKPFVLAAIAISCVIFLVLSYCKVLKRLCCEVNARNQVQRQRLMLDDSNFENPSYALESTVIYSLPTYQFKEENKEEEQRPSNTDCAVCLAEFEEGEWLRHLPNCKHVFHVYCIDTWFRSHSSCPICRSCVYDQTIRAECSVLMETLRREDFLQDRAAHYQMLRSQVLRNPAIRYESTDGL</sequence>
<evidence type="ECO:0000256" key="1">
    <source>
        <dbReference type="ARBA" id="ARBA00000900"/>
    </source>
</evidence>
<dbReference type="PANTHER" id="PTHR46913:SF1">
    <property type="entry name" value="RING-H2 FINGER PROTEIN ATL16"/>
    <property type="match status" value="1"/>
</dbReference>
<keyword evidence="10" id="KW-0862">Zinc</keyword>
<protein>
    <recommendedName>
        <fullName evidence="4">RING-type E3 ubiquitin transferase</fullName>
        <ecNumber evidence="4">2.3.2.27</ecNumber>
    </recommendedName>
</protein>
<evidence type="ECO:0000256" key="6">
    <source>
        <dbReference type="ARBA" id="ARBA00022692"/>
    </source>
</evidence>
<keyword evidence="8 14" id="KW-0863">Zinc-finger</keyword>
<evidence type="ECO:0000256" key="8">
    <source>
        <dbReference type="ARBA" id="ARBA00022771"/>
    </source>
</evidence>
<evidence type="ECO:0000259" key="16">
    <source>
        <dbReference type="PROSITE" id="PS50089"/>
    </source>
</evidence>
<keyword evidence="18" id="KW-1185">Reference proteome</keyword>
<evidence type="ECO:0000256" key="3">
    <source>
        <dbReference type="ARBA" id="ARBA00004906"/>
    </source>
</evidence>
<keyword evidence="9" id="KW-0833">Ubl conjugation pathway</keyword>
<proteinExistence type="inferred from homology"/>
<dbReference type="GO" id="GO:0016567">
    <property type="term" value="P:protein ubiquitination"/>
    <property type="evidence" value="ECO:0007669"/>
    <property type="project" value="InterPro"/>
</dbReference>
<keyword evidence="5" id="KW-0808">Transferase</keyword>
<keyword evidence="11 15" id="KW-1133">Transmembrane helix</keyword>
<dbReference type="EMBL" id="AWUE01016462">
    <property type="protein sequence ID" value="OMO91346.1"/>
    <property type="molecule type" value="Genomic_DNA"/>
</dbReference>
<evidence type="ECO:0000256" key="5">
    <source>
        <dbReference type="ARBA" id="ARBA00022679"/>
    </source>
</evidence>
<dbReference type="Proteomes" id="UP000187203">
    <property type="component" value="Unassembled WGS sequence"/>
</dbReference>
<evidence type="ECO:0000313" key="17">
    <source>
        <dbReference type="EMBL" id="OMO91346.1"/>
    </source>
</evidence>
<dbReference type="Pfam" id="PF13639">
    <property type="entry name" value="zf-RING_2"/>
    <property type="match status" value="1"/>
</dbReference>
<evidence type="ECO:0000256" key="15">
    <source>
        <dbReference type="SAM" id="Phobius"/>
    </source>
</evidence>
<accession>A0A1R3J979</accession>
<dbReference type="FunFam" id="3.30.40.10:FF:000187">
    <property type="entry name" value="E3 ubiquitin-protein ligase ATL6"/>
    <property type="match status" value="1"/>
</dbReference>
<evidence type="ECO:0000256" key="2">
    <source>
        <dbReference type="ARBA" id="ARBA00004167"/>
    </source>
</evidence>
<dbReference type="Gene3D" id="3.30.40.10">
    <property type="entry name" value="Zinc/RING finger domain, C3HC4 (zinc finger)"/>
    <property type="match status" value="1"/>
</dbReference>
<dbReference type="SUPFAM" id="SSF57850">
    <property type="entry name" value="RING/U-box"/>
    <property type="match status" value="1"/>
</dbReference>
<dbReference type="GO" id="GO:0061630">
    <property type="term" value="F:ubiquitin protein ligase activity"/>
    <property type="evidence" value="ECO:0007669"/>
    <property type="project" value="UniProtKB-EC"/>
</dbReference>
<evidence type="ECO:0000256" key="12">
    <source>
        <dbReference type="ARBA" id="ARBA00023136"/>
    </source>
</evidence>
<reference evidence="18" key="1">
    <citation type="submission" date="2013-09" db="EMBL/GenBank/DDBJ databases">
        <title>Corchorus olitorius genome sequencing.</title>
        <authorList>
            <person name="Alam M."/>
            <person name="Haque M.S."/>
            <person name="Islam M.S."/>
            <person name="Emdad E.M."/>
            <person name="Islam M.M."/>
            <person name="Ahmed B."/>
            <person name="Halim A."/>
            <person name="Hossen Q.M.M."/>
            <person name="Hossain M.Z."/>
            <person name="Ahmed R."/>
            <person name="Khan M.M."/>
            <person name="Islam R."/>
            <person name="Rashid M.M."/>
            <person name="Khan S.A."/>
            <person name="Rahman M.S."/>
            <person name="Alam M."/>
            <person name="Yahiya A.S."/>
            <person name="Khan M.S."/>
            <person name="Azam M.S."/>
            <person name="Haque T."/>
            <person name="Lashkar M.Z.H."/>
            <person name="Akhand A.I."/>
            <person name="Morshed G."/>
            <person name="Roy S."/>
            <person name="Uddin K.S."/>
            <person name="Rabeya T."/>
            <person name="Hossain A.S."/>
            <person name="Chowdhury A."/>
            <person name="Snigdha A.R."/>
            <person name="Mortoza M.S."/>
            <person name="Matin S.A."/>
            <person name="Hoque S.M.E."/>
            <person name="Islam M.K."/>
            <person name="Roy D.K."/>
            <person name="Haider R."/>
            <person name="Moosa M.M."/>
            <person name="Elias S.M."/>
            <person name="Hasan A.M."/>
            <person name="Jahan S."/>
            <person name="Shafiuddin M."/>
            <person name="Mahmood N."/>
            <person name="Shommy N.S."/>
        </authorList>
    </citation>
    <scope>NUCLEOTIDE SEQUENCE [LARGE SCALE GENOMIC DNA]</scope>
    <source>
        <strain evidence="18">cv. O-4</strain>
    </source>
</reference>
<gene>
    <name evidence="17" type="ORF">COLO4_18441</name>
</gene>
<dbReference type="InterPro" id="IPR001841">
    <property type="entry name" value="Znf_RING"/>
</dbReference>
<dbReference type="SMART" id="SM00184">
    <property type="entry name" value="RING"/>
    <property type="match status" value="1"/>
</dbReference>
<comment type="similarity">
    <text evidence="13">Belongs to the RING-type zinc finger family. ATL subfamily.</text>
</comment>
<evidence type="ECO:0000256" key="9">
    <source>
        <dbReference type="ARBA" id="ARBA00022786"/>
    </source>
</evidence>
<keyword evidence="12 15" id="KW-0472">Membrane</keyword>
<dbReference type="InterPro" id="IPR013083">
    <property type="entry name" value="Znf_RING/FYVE/PHD"/>
</dbReference>
<comment type="caution">
    <text evidence="17">The sequence shown here is derived from an EMBL/GenBank/DDBJ whole genome shotgun (WGS) entry which is preliminary data.</text>
</comment>